<proteinExistence type="predicted"/>
<keyword evidence="1" id="KW-0732">Signal</keyword>
<evidence type="ECO:0000313" key="2">
    <source>
        <dbReference type="EMBL" id="KFL35852.1"/>
    </source>
</evidence>
<evidence type="ECO:0000313" key="3">
    <source>
        <dbReference type="Proteomes" id="UP000029085"/>
    </source>
</evidence>
<dbReference type="STRING" id="1121014.N788_06150"/>
<gene>
    <name evidence="2" type="ORF">N788_06150</name>
</gene>
<comment type="caution">
    <text evidence="2">The sequence shown here is derived from an EMBL/GenBank/DDBJ whole genome shotgun (WGS) entry which is preliminary data.</text>
</comment>
<dbReference type="RefSeq" id="WP_034225017.1">
    <property type="nucleotide sequence ID" value="NZ_AVCJ01000043.1"/>
</dbReference>
<feature type="chain" id="PRO_5001826165" description="Lipid A deacylase LpxR family protein" evidence="1">
    <location>
        <begin position="21"/>
        <end position="333"/>
    </location>
</feature>
<sequence length="333" mass="36220">MLRPTLLATALLTLAPLAHAGCGGTATARSDNDLYGQAGQDQGYSAGFAFTWATPTTGRDQTGCLPFLDRASRWLAWGPGTQRNLVITWHHALYTPTDGTRADLILDDRPYAGTMVFGIGQQVRDEHRLAATHLRLGIVGPSAQGEAAQDSFHHLFGRARFRGWENQLRDEPLLQLAHERSWRHQPDAGADGLGWDRNVWVGGAVGSPSTYANAGIELRFGKNLPDDFGSNPMRLAGDGTAPVLRGAADSSWDWHFFASLEARAVAHDVTLDGTLTRDSHSVDSRAGFAELGLGVVLSHGPWRLAGGHYRRSREFDGQREAPVYGSVSLSRRF</sequence>
<feature type="signal peptide" evidence="1">
    <location>
        <begin position="1"/>
        <end position="20"/>
    </location>
</feature>
<reference evidence="2 3" key="2">
    <citation type="journal article" date="2015" name="Stand. Genomic Sci.">
        <title>High quality draft genomic sequence of Arenimonas donghaensis DSM 18148(T).</title>
        <authorList>
            <person name="Chen F."/>
            <person name="Wang H."/>
            <person name="Cao Y."/>
            <person name="Li X."/>
            <person name="Wang G."/>
        </authorList>
    </citation>
    <scope>NUCLEOTIDE SEQUENCE [LARGE SCALE GENOMIC DNA]</scope>
    <source>
        <strain evidence="2 3">HO3-R19</strain>
    </source>
</reference>
<organism evidence="2 3">
    <name type="scientific">Arenimonas donghaensis DSM 18148 = HO3-R19</name>
    <dbReference type="NCBI Taxonomy" id="1121014"/>
    <lineage>
        <taxon>Bacteria</taxon>
        <taxon>Pseudomonadati</taxon>
        <taxon>Pseudomonadota</taxon>
        <taxon>Gammaproteobacteria</taxon>
        <taxon>Lysobacterales</taxon>
        <taxon>Lysobacteraceae</taxon>
        <taxon>Arenimonas</taxon>
    </lineage>
</organism>
<dbReference type="OrthoDB" id="9776275at2"/>
<accession>A0A087MG49</accession>
<dbReference type="Proteomes" id="UP000029085">
    <property type="component" value="Unassembled WGS sequence"/>
</dbReference>
<dbReference type="PATRIC" id="fig|1121014.3.peg.2136"/>
<dbReference type="InterPro" id="IPR037107">
    <property type="entry name" value="Put_OMP_sf"/>
</dbReference>
<evidence type="ECO:0008006" key="4">
    <source>
        <dbReference type="Google" id="ProtNLM"/>
    </source>
</evidence>
<evidence type="ECO:0000256" key="1">
    <source>
        <dbReference type="SAM" id="SignalP"/>
    </source>
</evidence>
<protein>
    <recommendedName>
        <fullName evidence="4">Lipid A deacylase LpxR family protein</fullName>
    </recommendedName>
</protein>
<dbReference type="AlphaFoldDB" id="A0A087MG49"/>
<dbReference type="Pfam" id="PF09982">
    <property type="entry name" value="LpxR"/>
    <property type="match status" value="1"/>
</dbReference>
<reference evidence="3" key="1">
    <citation type="submission" date="2013-08" db="EMBL/GenBank/DDBJ databases">
        <title>Genome sequencing of Arenimonas donghaensis.</title>
        <authorList>
            <person name="Chen F."/>
            <person name="Wang G."/>
        </authorList>
    </citation>
    <scope>NUCLEOTIDE SEQUENCE [LARGE SCALE GENOMIC DNA]</scope>
    <source>
        <strain evidence="3">HO3-R19</strain>
    </source>
</reference>
<keyword evidence="3" id="KW-1185">Reference proteome</keyword>
<dbReference type="Gene3D" id="2.40.128.140">
    <property type="entry name" value="Outer membrane protein"/>
    <property type="match status" value="1"/>
</dbReference>
<dbReference type="InterPro" id="IPR018707">
    <property type="entry name" value="LpxR"/>
</dbReference>
<name>A0A087MG49_9GAMM</name>
<dbReference type="EMBL" id="AVCJ01000043">
    <property type="protein sequence ID" value="KFL35852.1"/>
    <property type="molecule type" value="Genomic_DNA"/>
</dbReference>